<comment type="caution">
    <text evidence="2">The sequence shown here is derived from an EMBL/GenBank/DDBJ whole genome shotgun (WGS) entry which is preliminary data.</text>
</comment>
<reference evidence="2" key="1">
    <citation type="submission" date="2022-11" db="EMBL/GenBank/DDBJ databases">
        <authorList>
            <person name="Somphong A."/>
            <person name="Phongsopitanun W."/>
        </authorList>
    </citation>
    <scope>NUCLEOTIDE SEQUENCE</scope>
    <source>
        <strain evidence="2">Pm04-4</strain>
    </source>
</reference>
<keyword evidence="1" id="KW-0472">Membrane</keyword>
<dbReference type="Proteomes" id="UP001151002">
    <property type="component" value="Unassembled WGS sequence"/>
</dbReference>
<organism evidence="2 3">
    <name type="scientific">Paractinoplanes pyxinae</name>
    <dbReference type="NCBI Taxonomy" id="2997416"/>
    <lineage>
        <taxon>Bacteria</taxon>
        <taxon>Bacillati</taxon>
        <taxon>Actinomycetota</taxon>
        <taxon>Actinomycetes</taxon>
        <taxon>Micromonosporales</taxon>
        <taxon>Micromonosporaceae</taxon>
        <taxon>Paractinoplanes</taxon>
    </lineage>
</organism>
<gene>
    <name evidence="2" type="ORF">OWR29_17350</name>
</gene>
<dbReference type="RefSeq" id="WP_267563928.1">
    <property type="nucleotide sequence ID" value="NZ_JAPNTZ010000006.1"/>
</dbReference>
<keyword evidence="1" id="KW-1133">Transmembrane helix</keyword>
<evidence type="ECO:0008006" key="4">
    <source>
        <dbReference type="Google" id="ProtNLM"/>
    </source>
</evidence>
<evidence type="ECO:0000313" key="2">
    <source>
        <dbReference type="EMBL" id="MCY1139770.1"/>
    </source>
</evidence>
<accession>A0ABT4B290</accession>
<name>A0ABT4B290_9ACTN</name>
<evidence type="ECO:0000256" key="1">
    <source>
        <dbReference type="SAM" id="Phobius"/>
    </source>
</evidence>
<keyword evidence="3" id="KW-1185">Reference proteome</keyword>
<feature type="transmembrane region" description="Helical" evidence="1">
    <location>
        <begin position="137"/>
        <end position="154"/>
    </location>
</feature>
<sequence>MRDGRSWPLIIGLSSAAAFWVVGGALLLASWRIGVGAERSREAPTCAHGQLLTGADCRAEVAGEVTRLTSTEMDVTVDGHSVRAHVTISGQLPSSPPAIPVEVTLYRGHVIHVENNANLNVDTDAAPSTRSENYRNFGFCFVVFGAAVGVYGAVKTVQDRDESLEDPPWPVVDGGTGAAR</sequence>
<protein>
    <recommendedName>
        <fullName evidence="4">Transmembrane protein</fullName>
    </recommendedName>
</protein>
<dbReference type="EMBL" id="JAPNTZ010000006">
    <property type="protein sequence ID" value="MCY1139770.1"/>
    <property type="molecule type" value="Genomic_DNA"/>
</dbReference>
<evidence type="ECO:0000313" key="3">
    <source>
        <dbReference type="Proteomes" id="UP001151002"/>
    </source>
</evidence>
<keyword evidence="1" id="KW-0812">Transmembrane</keyword>
<proteinExistence type="predicted"/>
<feature type="transmembrane region" description="Helical" evidence="1">
    <location>
        <begin position="6"/>
        <end position="31"/>
    </location>
</feature>